<protein>
    <recommendedName>
        <fullName evidence="2">Type VII secretion system protein EssD-like domain-containing protein</fullName>
    </recommendedName>
</protein>
<evidence type="ECO:0000313" key="3">
    <source>
        <dbReference type="EMBL" id="RKN52050.1"/>
    </source>
</evidence>
<evidence type="ECO:0000256" key="1">
    <source>
        <dbReference type="SAM" id="MobiDB-lite"/>
    </source>
</evidence>
<dbReference type="AlphaFoldDB" id="A0A3A9ZV58"/>
<dbReference type="Pfam" id="PF13930">
    <property type="entry name" value="Endonuclea_NS_2"/>
    <property type="match status" value="1"/>
</dbReference>
<dbReference type="EMBL" id="RBAN01000005">
    <property type="protein sequence ID" value="RKN52050.1"/>
    <property type="molecule type" value="Genomic_DNA"/>
</dbReference>
<dbReference type="RefSeq" id="WP_120782282.1">
    <property type="nucleotide sequence ID" value="NZ_JBHLUP010000005.1"/>
</dbReference>
<gene>
    <name evidence="3" type="ORF">D7193_26110</name>
</gene>
<dbReference type="InterPro" id="IPR044927">
    <property type="entry name" value="Endonuclea_NS_2"/>
</dbReference>
<proteinExistence type="predicted"/>
<evidence type="ECO:0000259" key="2">
    <source>
        <dbReference type="Pfam" id="PF13930"/>
    </source>
</evidence>
<comment type="caution">
    <text evidence="3">The sequence shown here is derived from an EMBL/GenBank/DDBJ whole genome shotgun (WGS) entry which is preliminary data.</text>
</comment>
<evidence type="ECO:0000313" key="4">
    <source>
        <dbReference type="Proteomes" id="UP000279968"/>
    </source>
</evidence>
<feature type="region of interest" description="Disordered" evidence="1">
    <location>
        <begin position="1"/>
        <end position="24"/>
    </location>
</feature>
<feature type="domain" description="Type VII secretion system protein EssD-like" evidence="2">
    <location>
        <begin position="66"/>
        <end position="192"/>
    </location>
</feature>
<dbReference type="Proteomes" id="UP000279968">
    <property type="component" value="Unassembled WGS sequence"/>
</dbReference>
<keyword evidence="4" id="KW-1185">Reference proteome</keyword>
<reference evidence="3 4" key="1">
    <citation type="journal article" date="2015" name="Int. J. Syst. Evol. Microbiol.">
        <title>Micromonospora costi sp. nov., isolated from a leaf of Costus speciosus.</title>
        <authorList>
            <person name="Thawai C."/>
        </authorList>
    </citation>
    <scope>NUCLEOTIDE SEQUENCE [LARGE SCALE GENOMIC DNA]</scope>
    <source>
        <strain evidence="3 4">CS1-12</strain>
    </source>
</reference>
<accession>A0A3A9ZV58</accession>
<name>A0A3A9ZV58_9ACTN</name>
<sequence>MARRRGRRGGGSGSGTPPAVRGPIGAAVRRLPKPRTRRLNADTIEFEAGKPRRWNRTVNRKLLPNTNYVERHTGYRYRTDGKGRVSSFNGRLQLAHGHRNSYQQRVSGGTDRLSTDQGGHLFAHIFRGPGERINLLPMDQTINLSDWKKMENTWADALKAGRNVQVSGRAFYPPGTSSQRPSHLLVTYQIDNDPPVVVPFRNR</sequence>
<dbReference type="OrthoDB" id="4758732at2"/>
<organism evidence="3 4">
    <name type="scientific">Micromonospora costi</name>
    <dbReference type="NCBI Taxonomy" id="1530042"/>
    <lineage>
        <taxon>Bacteria</taxon>
        <taxon>Bacillati</taxon>
        <taxon>Actinomycetota</taxon>
        <taxon>Actinomycetes</taxon>
        <taxon>Micromonosporales</taxon>
        <taxon>Micromonosporaceae</taxon>
        <taxon>Micromonospora</taxon>
    </lineage>
</organism>